<evidence type="ECO:0000256" key="5">
    <source>
        <dbReference type="ARBA" id="ARBA00023065"/>
    </source>
</evidence>
<keyword evidence="4 9" id="KW-1133">Transmembrane helix</keyword>
<dbReference type="Gene3D" id="1.10.287.70">
    <property type="match status" value="1"/>
</dbReference>
<evidence type="ECO:0000256" key="8">
    <source>
        <dbReference type="SAM" id="Coils"/>
    </source>
</evidence>
<dbReference type="AlphaFoldDB" id="A0AAP3X9U0"/>
<keyword evidence="7" id="KW-0407">Ion channel</keyword>
<keyword evidence="5" id="KW-0406">Ion transport</keyword>
<evidence type="ECO:0000256" key="1">
    <source>
        <dbReference type="ARBA" id="ARBA00004141"/>
    </source>
</evidence>
<evidence type="ECO:0000256" key="7">
    <source>
        <dbReference type="ARBA" id="ARBA00023303"/>
    </source>
</evidence>
<reference evidence="11" key="2">
    <citation type="submission" date="2023-10" db="EMBL/GenBank/DDBJ databases">
        <authorList>
            <person name="Khurajog B."/>
        </authorList>
    </citation>
    <scope>NUCLEOTIDE SEQUENCE</scope>
    <source>
        <strain evidence="11">BF9</strain>
    </source>
</reference>
<dbReference type="InterPro" id="IPR027359">
    <property type="entry name" value="Volt_channel_dom_sf"/>
</dbReference>
<accession>A0AAP3X9U0</accession>
<organism evidence="11 12">
    <name type="scientific">Pediococcus acidilactici</name>
    <dbReference type="NCBI Taxonomy" id="1254"/>
    <lineage>
        <taxon>Bacteria</taxon>
        <taxon>Bacillati</taxon>
        <taxon>Bacillota</taxon>
        <taxon>Bacilli</taxon>
        <taxon>Lactobacillales</taxon>
        <taxon>Lactobacillaceae</taxon>
        <taxon>Pediococcus</taxon>
        <taxon>Pediococcus acidilactici group</taxon>
    </lineage>
</organism>
<comment type="caution">
    <text evidence="11">The sequence shown here is derived from an EMBL/GenBank/DDBJ whole genome shotgun (WGS) entry which is preliminary data.</text>
</comment>
<dbReference type="GeneID" id="57365151"/>
<protein>
    <submittedName>
        <fullName evidence="11">Ion channel</fullName>
    </submittedName>
</protein>
<dbReference type="InterPro" id="IPR013099">
    <property type="entry name" value="K_chnl_dom"/>
</dbReference>
<gene>
    <name evidence="11" type="ORF">R0G89_06080</name>
</gene>
<dbReference type="RefSeq" id="WP_002830117.1">
    <property type="nucleotide sequence ID" value="NZ_BJMF01000007.1"/>
</dbReference>
<reference evidence="11" key="1">
    <citation type="journal article" date="2023" name="PeerJ">
        <title>Selection and evaluation of lactic acid bacteria from chicken feces in Thailand as potential probiotics.</title>
        <authorList>
            <person name="Khurajog B."/>
            <person name="Disastra Y."/>
            <person name="Lawwyne L.D."/>
            <person name="Sirichokchatchawan W."/>
            <person name="Niyomtham W."/>
            <person name="Yindee J."/>
            <person name="Hampson D.J."/>
            <person name="Prapasarakul N."/>
        </authorList>
    </citation>
    <scope>NUCLEOTIDE SEQUENCE</scope>
    <source>
        <strain evidence="11">BF9</strain>
    </source>
</reference>
<evidence type="ECO:0000256" key="9">
    <source>
        <dbReference type="SAM" id="Phobius"/>
    </source>
</evidence>
<dbReference type="EMBL" id="JAWJAV010000003">
    <property type="protein sequence ID" value="MDV2621299.1"/>
    <property type="molecule type" value="Genomic_DNA"/>
</dbReference>
<comment type="subcellular location">
    <subcellularLocation>
        <location evidence="1">Membrane</location>
        <topology evidence="1">Multi-pass membrane protein</topology>
    </subcellularLocation>
</comment>
<dbReference type="InterPro" id="IPR028325">
    <property type="entry name" value="VG_K_chnl"/>
</dbReference>
<evidence type="ECO:0000256" key="6">
    <source>
        <dbReference type="ARBA" id="ARBA00023136"/>
    </source>
</evidence>
<evidence type="ECO:0000256" key="4">
    <source>
        <dbReference type="ARBA" id="ARBA00022989"/>
    </source>
</evidence>
<dbReference type="Pfam" id="PF07885">
    <property type="entry name" value="Ion_trans_2"/>
    <property type="match status" value="1"/>
</dbReference>
<dbReference type="Gene3D" id="1.20.120.350">
    <property type="entry name" value="Voltage-gated potassium channels. Chain C"/>
    <property type="match status" value="1"/>
</dbReference>
<dbReference type="PANTHER" id="PTHR11537:SF254">
    <property type="entry name" value="POTASSIUM VOLTAGE-GATED CHANNEL PROTEIN SHAB"/>
    <property type="match status" value="1"/>
</dbReference>
<proteinExistence type="predicted"/>
<sequence>MTKTKINWQLSYDIGIAGIALFSFLIVVGSFLDPHAIRLSAPPLAHLLNVLLLLYTIDFFYRLASSRHWQRFLFDNTFDLLSLIPLHPAFAIFRIGRVWRLIRHHHLLWRFGLDGKLSKTVHRFVYSSGFLNLFTASMFILVLSSLMYSIVEKVPYPSALWWAITTATTVGYGDISPATNVGKFIAAFLMIAGVGFIGLLTSTITGFFTSQTTDANKDDFSRLFEKIDQLDHKVDHLQRELNLERKKNRHKK</sequence>
<keyword evidence="3 9" id="KW-0812">Transmembrane</keyword>
<evidence type="ECO:0000313" key="12">
    <source>
        <dbReference type="Proteomes" id="UP001280897"/>
    </source>
</evidence>
<keyword evidence="6 9" id="KW-0472">Membrane</keyword>
<feature type="transmembrane region" description="Helical" evidence="9">
    <location>
        <begin position="184"/>
        <end position="208"/>
    </location>
</feature>
<evidence type="ECO:0000313" key="11">
    <source>
        <dbReference type="EMBL" id="MDV2621299.1"/>
    </source>
</evidence>
<dbReference type="PANTHER" id="PTHR11537">
    <property type="entry name" value="VOLTAGE-GATED POTASSIUM CHANNEL"/>
    <property type="match status" value="1"/>
</dbReference>
<keyword evidence="2" id="KW-0813">Transport</keyword>
<evidence type="ECO:0000256" key="3">
    <source>
        <dbReference type="ARBA" id="ARBA00022692"/>
    </source>
</evidence>
<dbReference type="PRINTS" id="PR00169">
    <property type="entry name" value="KCHANNEL"/>
</dbReference>
<dbReference type="KEGG" id="paci:A4V11_08235"/>
<dbReference type="GO" id="GO:0001508">
    <property type="term" value="P:action potential"/>
    <property type="evidence" value="ECO:0007669"/>
    <property type="project" value="TreeGrafter"/>
</dbReference>
<feature type="transmembrane region" description="Helical" evidence="9">
    <location>
        <begin position="124"/>
        <end position="148"/>
    </location>
</feature>
<evidence type="ECO:0000256" key="2">
    <source>
        <dbReference type="ARBA" id="ARBA00022448"/>
    </source>
</evidence>
<dbReference type="GO" id="GO:0005249">
    <property type="term" value="F:voltage-gated potassium channel activity"/>
    <property type="evidence" value="ECO:0007669"/>
    <property type="project" value="InterPro"/>
</dbReference>
<feature type="transmembrane region" description="Helical" evidence="9">
    <location>
        <begin position="44"/>
        <end position="64"/>
    </location>
</feature>
<keyword evidence="8" id="KW-0175">Coiled coil</keyword>
<evidence type="ECO:0000259" key="10">
    <source>
        <dbReference type="Pfam" id="PF07885"/>
    </source>
</evidence>
<feature type="domain" description="Potassium channel" evidence="10">
    <location>
        <begin position="138"/>
        <end position="209"/>
    </location>
</feature>
<feature type="coiled-coil region" evidence="8">
    <location>
        <begin position="220"/>
        <end position="247"/>
    </location>
</feature>
<dbReference type="SUPFAM" id="SSF81324">
    <property type="entry name" value="Voltage-gated potassium channels"/>
    <property type="match status" value="1"/>
</dbReference>
<feature type="transmembrane region" description="Helical" evidence="9">
    <location>
        <begin position="12"/>
        <end position="32"/>
    </location>
</feature>
<dbReference type="Proteomes" id="UP001280897">
    <property type="component" value="Unassembled WGS sequence"/>
</dbReference>
<name>A0AAP3X9U0_PEDAC</name>
<dbReference type="GO" id="GO:0008076">
    <property type="term" value="C:voltage-gated potassium channel complex"/>
    <property type="evidence" value="ECO:0007669"/>
    <property type="project" value="InterPro"/>
</dbReference>